<keyword evidence="4" id="KW-1185">Reference proteome</keyword>
<dbReference type="AlphaFoldDB" id="A0A9W9JXA5"/>
<sequence>MDRPPLYIVPPQNTHTHTAILLHGRSGNGPNFASELFSGLTSNEENLPSSLPSWRWVFPSSRQLYDTSIQARRPTWFDAYSLKNIDEEQDLQIDGLRESVTYILEIIESEIALVNGDPQKIVLGGFSQGNATSLWTLFSSLGRFSKPLGGYLGLCGWLPFNTQITKVLDEANAANKEASLAVSEFILDKLEASHGEHEHQVKRVGDKSHLGIPALHIHHEDDMVIAPKLGREAYAILCGVGLNADIRIVGGLIPPGYDGHWIGEPFGFDEILQFLSGLILS</sequence>
<proteinExistence type="inferred from homology"/>
<dbReference type="Proteomes" id="UP001149074">
    <property type="component" value="Unassembled WGS sequence"/>
</dbReference>
<comment type="caution">
    <text evidence="3">The sequence shown here is derived from an EMBL/GenBank/DDBJ whole genome shotgun (WGS) entry which is preliminary data.</text>
</comment>
<gene>
    <name evidence="3" type="ORF">N7532_009759</name>
</gene>
<dbReference type="GeneID" id="81361229"/>
<evidence type="ECO:0000256" key="1">
    <source>
        <dbReference type="ARBA" id="ARBA00006499"/>
    </source>
</evidence>
<comment type="similarity">
    <text evidence="1">Belongs to the AB hydrolase superfamily. AB hydrolase 2 family.</text>
</comment>
<dbReference type="EMBL" id="JAPQKI010000010">
    <property type="protein sequence ID" value="KAJ5084988.1"/>
    <property type="molecule type" value="Genomic_DNA"/>
</dbReference>
<evidence type="ECO:0000313" key="3">
    <source>
        <dbReference type="EMBL" id="KAJ5084988.1"/>
    </source>
</evidence>
<dbReference type="OrthoDB" id="2418081at2759"/>
<dbReference type="InterPro" id="IPR050565">
    <property type="entry name" value="LYPA1-2/EST-like"/>
</dbReference>
<dbReference type="GO" id="GO:0017000">
    <property type="term" value="P:antibiotic biosynthetic process"/>
    <property type="evidence" value="ECO:0007669"/>
    <property type="project" value="UniProtKB-ARBA"/>
</dbReference>
<dbReference type="Pfam" id="PF02230">
    <property type="entry name" value="Abhydrolase_2"/>
    <property type="match status" value="1"/>
</dbReference>
<evidence type="ECO:0000259" key="2">
    <source>
        <dbReference type="Pfam" id="PF02230"/>
    </source>
</evidence>
<accession>A0A9W9JXA5</accession>
<dbReference type="Gene3D" id="3.40.50.1820">
    <property type="entry name" value="alpha/beta hydrolase"/>
    <property type="match status" value="1"/>
</dbReference>
<dbReference type="GO" id="GO:0052689">
    <property type="term" value="F:carboxylic ester hydrolase activity"/>
    <property type="evidence" value="ECO:0007669"/>
    <property type="project" value="TreeGrafter"/>
</dbReference>
<evidence type="ECO:0000313" key="4">
    <source>
        <dbReference type="Proteomes" id="UP001149074"/>
    </source>
</evidence>
<dbReference type="GO" id="GO:0005737">
    <property type="term" value="C:cytoplasm"/>
    <property type="evidence" value="ECO:0007669"/>
    <property type="project" value="TreeGrafter"/>
</dbReference>
<reference evidence="3" key="2">
    <citation type="journal article" date="2023" name="IMA Fungus">
        <title>Comparative genomic study of the Penicillium genus elucidates a diverse pangenome and 15 lateral gene transfer events.</title>
        <authorList>
            <person name="Petersen C."/>
            <person name="Sorensen T."/>
            <person name="Nielsen M.R."/>
            <person name="Sondergaard T.E."/>
            <person name="Sorensen J.L."/>
            <person name="Fitzpatrick D.A."/>
            <person name="Frisvad J.C."/>
            <person name="Nielsen K.L."/>
        </authorList>
    </citation>
    <scope>NUCLEOTIDE SEQUENCE</scope>
    <source>
        <strain evidence="3">IBT 30761</strain>
    </source>
</reference>
<organism evidence="3 4">
    <name type="scientific">Penicillium argentinense</name>
    <dbReference type="NCBI Taxonomy" id="1131581"/>
    <lineage>
        <taxon>Eukaryota</taxon>
        <taxon>Fungi</taxon>
        <taxon>Dikarya</taxon>
        <taxon>Ascomycota</taxon>
        <taxon>Pezizomycotina</taxon>
        <taxon>Eurotiomycetes</taxon>
        <taxon>Eurotiomycetidae</taxon>
        <taxon>Eurotiales</taxon>
        <taxon>Aspergillaceae</taxon>
        <taxon>Penicillium</taxon>
    </lineage>
</organism>
<reference evidence="3" key="1">
    <citation type="submission" date="2022-11" db="EMBL/GenBank/DDBJ databases">
        <authorList>
            <person name="Petersen C."/>
        </authorList>
    </citation>
    <scope>NUCLEOTIDE SEQUENCE</scope>
    <source>
        <strain evidence="3">IBT 30761</strain>
    </source>
</reference>
<dbReference type="GO" id="GO:0008474">
    <property type="term" value="F:palmitoyl-(protein) hydrolase activity"/>
    <property type="evidence" value="ECO:0007669"/>
    <property type="project" value="TreeGrafter"/>
</dbReference>
<dbReference type="RefSeq" id="XP_056469666.1">
    <property type="nucleotide sequence ID" value="XM_056622250.1"/>
</dbReference>
<dbReference type="InterPro" id="IPR003140">
    <property type="entry name" value="PLipase/COase/thioEstase"/>
</dbReference>
<dbReference type="SUPFAM" id="SSF53474">
    <property type="entry name" value="alpha/beta-Hydrolases"/>
    <property type="match status" value="1"/>
</dbReference>
<dbReference type="PANTHER" id="PTHR10655:SF63">
    <property type="entry name" value="PHOSPHOLIPASE_CARBOXYLESTERASE_THIOESTERASE DOMAIN-CONTAINING PROTEIN"/>
    <property type="match status" value="1"/>
</dbReference>
<feature type="domain" description="Phospholipase/carboxylesterase/thioesterase" evidence="2">
    <location>
        <begin position="8"/>
        <end position="166"/>
    </location>
</feature>
<protein>
    <recommendedName>
        <fullName evidence="2">Phospholipase/carboxylesterase/thioesterase domain-containing protein</fullName>
    </recommendedName>
</protein>
<dbReference type="GO" id="GO:0072330">
    <property type="term" value="P:monocarboxylic acid biosynthetic process"/>
    <property type="evidence" value="ECO:0007669"/>
    <property type="project" value="UniProtKB-ARBA"/>
</dbReference>
<dbReference type="PANTHER" id="PTHR10655">
    <property type="entry name" value="LYSOPHOSPHOLIPASE-RELATED"/>
    <property type="match status" value="1"/>
</dbReference>
<dbReference type="InterPro" id="IPR029058">
    <property type="entry name" value="AB_hydrolase_fold"/>
</dbReference>
<name>A0A9W9JXA5_9EURO</name>